<feature type="transmembrane region" description="Helical" evidence="2">
    <location>
        <begin position="116"/>
        <end position="136"/>
    </location>
</feature>
<keyword evidence="2" id="KW-1133">Transmembrane helix</keyword>
<feature type="transmembrane region" description="Helical" evidence="2">
    <location>
        <begin position="197"/>
        <end position="219"/>
    </location>
</feature>
<feature type="transmembrane region" description="Helical" evidence="2">
    <location>
        <begin position="87"/>
        <end position="110"/>
    </location>
</feature>
<dbReference type="GeneID" id="111127460"/>
<feature type="compositionally biased region" description="Basic and acidic residues" evidence="1">
    <location>
        <begin position="19"/>
        <end position="34"/>
    </location>
</feature>
<proteinExistence type="predicted"/>
<evidence type="ECO:0000256" key="1">
    <source>
        <dbReference type="SAM" id="MobiDB-lite"/>
    </source>
</evidence>
<sequence length="232" mass="25798">MYDTLHVYITDTKEEMADASVRKLEEAEKGRAQKDGVPQQGSGASGSQNSPSTPRTGPPPSYDSMFGKIKSTVTRQRKSNVILNSKTFYVTFAVLIFLLLVANIVMGSVFLHQCPVSTYVPIFLILVGTFIIVWVLSFLGNTKDEDPEPLQCIRQLILIMLPFGLLVLFISGNVVIFSLEWDADKTSPKYCHPTLYWYAYCVLLIPWACCGVLVLGMIVQSMCNIVKGLCKN</sequence>
<feature type="transmembrane region" description="Helical" evidence="2">
    <location>
        <begin position="156"/>
        <end position="177"/>
    </location>
</feature>
<dbReference type="OrthoDB" id="6157510at2759"/>
<evidence type="ECO:0000313" key="3">
    <source>
        <dbReference type="Proteomes" id="UP000694844"/>
    </source>
</evidence>
<dbReference type="RefSeq" id="XP_022328348.1">
    <property type="nucleotide sequence ID" value="XM_022472640.1"/>
</dbReference>
<keyword evidence="2" id="KW-0472">Membrane</keyword>
<dbReference type="PANTHER" id="PTHR33444:SF2">
    <property type="entry name" value="MARVEL DOMAIN-CONTAINING PROTEIN"/>
    <property type="match status" value="1"/>
</dbReference>
<dbReference type="Proteomes" id="UP000694844">
    <property type="component" value="Chromosome 3"/>
</dbReference>
<evidence type="ECO:0000256" key="2">
    <source>
        <dbReference type="SAM" id="Phobius"/>
    </source>
</evidence>
<protein>
    <submittedName>
        <fullName evidence="4">Uncharacterized protein LOC111127460</fullName>
    </submittedName>
</protein>
<accession>A0A8B8DKN4</accession>
<dbReference type="KEGG" id="cvn:111127460"/>
<organism evidence="3 4">
    <name type="scientific">Crassostrea virginica</name>
    <name type="common">Eastern oyster</name>
    <dbReference type="NCBI Taxonomy" id="6565"/>
    <lineage>
        <taxon>Eukaryota</taxon>
        <taxon>Metazoa</taxon>
        <taxon>Spiralia</taxon>
        <taxon>Lophotrochozoa</taxon>
        <taxon>Mollusca</taxon>
        <taxon>Bivalvia</taxon>
        <taxon>Autobranchia</taxon>
        <taxon>Pteriomorphia</taxon>
        <taxon>Ostreida</taxon>
        <taxon>Ostreoidea</taxon>
        <taxon>Ostreidae</taxon>
        <taxon>Crassostrea</taxon>
    </lineage>
</organism>
<keyword evidence="3" id="KW-1185">Reference proteome</keyword>
<feature type="compositionally biased region" description="Low complexity" evidence="1">
    <location>
        <begin position="39"/>
        <end position="55"/>
    </location>
</feature>
<dbReference type="InterPro" id="IPR040350">
    <property type="entry name" value="TMEM272"/>
</dbReference>
<dbReference type="AlphaFoldDB" id="A0A8B8DKN4"/>
<name>A0A8B8DKN4_CRAVI</name>
<feature type="region of interest" description="Disordered" evidence="1">
    <location>
        <begin position="19"/>
        <end position="61"/>
    </location>
</feature>
<keyword evidence="2" id="KW-0812">Transmembrane</keyword>
<evidence type="ECO:0000313" key="4">
    <source>
        <dbReference type="RefSeq" id="XP_022328348.1"/>
    </source>
</evidence>
<gene>
    <name evidence="4" type="primary">LOC111127460</name>
</gene>
<dbReference type="PANTHER" id="PTHR33444">
    <property type="entry name" value="SI:DKEY-19B23.12-RELATED"/>
    <property type="match status" value="1"/>
</dbReference>
<reference evidence="4" key="1">
    <citation type="submission" date="2025-08" db="UniProtKB">
        <authorList>
            <consortium name="RefSeq"/>
        </authorList>
    </citation>
    <scope>IDENTIFICATION</scope>
    <source>
        <tissue evidence="4">Whole sample</tissue>
    </source>
</reference>